<dbReference type="PANTHER" id="PTHR45648">
    <property type="entry name" value="GDSL LIPASE/ACYLHYDROLASE FAMILY PROTEIN (AFU_ORTHOLOGUE AFUA_4G14700)"/>
    <property type="match status" value="1"/>
</dbReference>
<dbReference type="SUPFAM" id="SSF52266">
    <property type="entry name" value="SGNH hydrolase"/>
    <property type="match status" value="1"/>
</dbReference>
<evidence type="ECO:0000313" key="3">
    <source>
        <dbReference type="EMBL" id="KAE9634937.1"/>
    </source>
</evidence>
<dbReference type="Proteomes" id="UP000483018">
    <property type="component" value="Unassembled WGS sequence"/>
</dbReference>
<evidence type="ECO:0000256" key="1">
    <source>
        <dbReference type="ARBA" id="ARBA00022801"/>
    </source>
</evidence>
<dbReference type="GO" id="GO:0016788">
    <property type="term" value="F:hydrolase activity, acting on ester bonds"/>
    <property type="evidence" value="ECO:0007669"/>
    <property type="project" value="InterPro"/>
</dbReference>
<keyword evidence="1" id="KW-0378">Hydrolase</keyword>
<dbReference type="RefSeq" id="WP_158740024.1">
    <property type="nucleotide sequence ID" value="NZ_WSLF01000004.1"/>
</dbReference>
<keyword evidence="4" id="KW-1185">Reference proteome</keyword>
<dbReference type="CDD" id="cd01846">
    <property type="entry name" value="fatty_acyltransferase_like"/>
    <property type="match status" value="1"/>
</dbReference>
<proteinExistence type="predicted"/>
<accession>A0A7C8LCU7</accession>
<dbReference type="InterPro" id="IPR051058">
    <property type="entry name" value="GDSL_Est/Lipase"/>
</dbReference>
<dbReference type="EMBL" id="WSLF01000004">
    <property type="protein sequence ID" value="KAE9634937.1"/>
    <property type="molecule type" value="Genomic_DNA"/>
</dbReference>
<dbReference type="Gene3D" id="3.40.50.1110">
    <property type="entry name" value="SGNH hydrolase"/>
    <property type="match status" value="1"/>
</dbReference>
<dbReference type="OrthoDB" id="5292073at2"/>
<feature type="chain" id="PRO_5028876015" evidence="2">
    <location>
        <begin position="26"/>
        <end position="321"/>
    </location>
</feature>
<gene>
    <name evidence="3" type="ORF">GND95_06390</name>
</gene>
<dbReference type="PANTHER" id="PTHR45648:SF22">
    <property type="entry name" value="GDSL LIPASE_ACYLHYDROLASE FAMILY PROTEIN (AFU_ORTHOLOGUE AFUA_4G14700)"/>
    <property type="match status" value="1"/>
</dbReference>
<comment type="caution">
    <text evidence="3">The sequence shown here is derived from an EMBL/GenBank/DDBJ whole genome shotgun (WGS) entry which is preliminary data.</text>
</comment>
<keyword evidence="2" id="KW-0732">Signal</keyword>
<organism evidence="3 4">
    <name type="scientific">Defluviitalea raffinosedens</name>
    <dbReference type="NCBI Taxonomy" id="1450156"/>
    <lineage>
        <taxon>Bacteria</taxon>
        <taxon>Bacillati</taxon>
        <taxon>Bacillota</taxon>
        <taxon>Clostridia</taxon>
        <taxon>Lachnospirales</taxon>
        <taxon>Defluviitaleaceae</taxon>
        <taxon>Defluviitalea</taxon>
    </lineage>
</organism>
<sequence>MKKHLKYIISVVLIFIVATSQVVFAANDKPSKNFISQVIAFGDSHSDNGEAKRITTAIVNSPDAPEGAYIKPSDELYWENRYSNGPTSVEILAENLGVHLFNYATGGATSGEGNYSAWMDHLGPTGLLGQIQAFEKSLNGQKADPNALYFIFASANDYYLFMDYELEGEITEVADQAVANMNTAVEKLASLGAKKFFVVNSSDLSIVPYEVTTERTAEAKAFTERVNKELPKTLKKLEKDLDVSILLFDHTKVSDKIVKNPKKYGITVISQECQSTYPEVKPARENPDQYLFWDEWHFSRAAHKIFGGEMYEAVKTFNFKK</sequence>
<evidence type="ECO:0000256" key="2">
    <source>
        <dbReference type="SAM" id="SignalP"/>
    </source>
</evidence>
<feature type="signal peptide" evidence="2">
    <location>
        <begin position="1"/>
        <end position="25"/>
    </location>
</feature>
<protein>
    <submittedName>
        <fullName evidence="3">Thermolabile hemolysin</fullName>
    </submittedName>
</protein>
<dbReference type="Pfam" id="PF00657">
    <property type="entry name" value="Lipase_GDSL"/>
    <property type="match status" value="1"/>
</dbReference>
<name>A0A7C8LCU7_9FIRM</name>
<dbReference type="AlphaFoldDB" id="A0A7C8LCU7"/>
<dbReference type="InterPro" id="IPR001087">
    <property type="entry name" value="GDSL"/>
</dbReference>
<dbReference type="InterPro" id="IPR036514">
    <property type="entry name" value="SGNH_hydro_sf"/>
</dbReference>
<reference evidence="3 4" key="1">
    <citation type="submission" date="2019-12" db="EMBL/GenBank/DDBJ databases">
        <title>Defluviitalea raffinosedens, isolated from a biogas fermenter, genome sequencing and characterization.</title>
        <authorList>
            <person name="Rettenmaier R."/>
            <person name="Schneider M."/>
            <person name="Neuhaus K."/>
            <person name="Liebl W."/>
            <person name="Zverlov V."/>
        </authorList>
    </citation>
    <scope>NUCLEOTIDE SEQUENCE [LARGE SCALE GENOMIC DNA]</scope>
    <source>
        <strain evidence="3 4">249c-K6</strain>
    </source>
</reference>
<evidence type="ECO:0000313" key="4">
    <source>
        <dbReference type="Proteomes" id="UP000483018"/>
    </source>
</evidence>